<sequence>MYKVLRSTKSAVRFSLKKSKKYLSENRYQESLILLWFSFGGADKRVSYSTGYTVSYADWDYQKQRVKTNKSRVINSHTVNNYLNKLETELMNTYSRYIDEERVITKELIRETLDIITGKIEPVEREEIVPVDFFKFSENYLNQKKDQIAQLSYTLYKGSLTKLKKYKRSRNVRVDFSSFDKPFLDDFRKFLEVHENLALNTISKHFKNLKMFVIEAKNQGLISNPPLKYFKVSTEETTAIYLNDSEIEKILKLDLSFNKRMELARDKFLMGCYTGQRVSDYNGITSENIIDINGLECFRIKQRKTKNIVDCPITLEIREIMSRYNNQPPPYLHDTDINENIKIVGRILGFNEVIKTEITKGGKLLKRNKLKWEMIETHTGRRSFCTNNYKKGMSSLYIMHFSGHKSEREFLKYIRDRGEDRTKHIVDQGYFNV</sequence>
<name>A0ABZ2TQB8_9FLAO</name>
<keyword evidence="1" id="KW-0238">DNA-binding</keyword>
<evidence type="ECO:0000259" key="3">
    <source>
        <dbReference type="Pfam" id="PF00589"/>
    </source>
</evidence>
<dbReference type="Pfam" id="PF13102">
    <property type="entry name" value="Phage_int_SAM_5"/>
    <property type="match status" value="1"/>
</dbReference>
<evidence type="ECO:0000256" key="2">
    <source>
        <dbReference type="ARBA" id="ARBA00023172"/>
    </source>
</evidence>
<reference evidence="6 7" key="1">
    <citation type="submission" date="2024-03" db="EMBL/GenBank/DDBJ databases">
        <authorList>
            <person name="Cao K."/>
        </authorList>
    </citation>
    <scope>NUCLEOTIDE SEQUENCE [LARGE SCALE GENOMIC DNA]</scope>
    <source>
        <strain evidence="6 7">MCCC 1K00696</strain>
    </source>
</reference>
<evidence type="ECO:0000256" key="1">
    <source>
        <dbReference type="ARBA" id="ARBA00023125"/>
    </source>
</evidence>
<protein>
    <submittedName>
        <fullName evidence="6">Site-specific integrase</fullName>
    </submittedName>
</protein>
<dbReference type="Proteomes" id="UP001491088">
    <property type="component" value="Chromosome"/>
</dbReference>
<evidence type="ECO:0000259" key="5">
    <source>
        <dbReference type="Pfam" id="PF17293"/>
    </source>
</evidence>
<dbReference type="RefSeq" id="WP_340932634.1">
    <property type="nucleotide sequence ID" value="NZ_CP150496.1"/>
</dbReference>
<dbReference type="Gene3D" id="1.10.443.10">
    <property type="entry name" value="Intergrase catalytic core"/>
    <property type="match status" value="1"/>
</dbReference>
<dbReference type="SUPFAM" id="SSF56349">
    <property type="entry name" value="DNA breaking-rejoining enzymes"/>
    <property type="match status" value="1"/>
</dbReference>
<proteinExistence type="predicted"/>
<evidence type="ECO:0000259" key="4">
    <source>
        <dbReference type="Pfam" id="PF13102"/>
    </source>
</evidence>
<dbReference type="InterPro" id="IPR011010">
    <property type="entry name" value="DNA_brk_join_enz"/>
</dbReference>
<dbReference type="InterPro" id="IPR010998">
    <property type="entry name" value="Integrase_recombinase_N"/>
</dbReference>
<accession>A0ABZ2TQB8</accession>
<feature type="domain" description="Tyr recombinase" evidence="3">
    <location>
        <begin position="242"/>
        <end position="416"/>
    </location>
</feature>
<dbReference type="InterPro" id="IPR013762">
    <property type="entry name" value="Integrase-like_cat_sf"/>
</dbReference>
<evidence type="ECO:0000313" key="7">
    <source>
        <dbReference type="Proteomes" id="UP001491088"/>
    </source>
</evidence>
<feature type="domain" description="Arm DNA-binding" evidence="5">
    <location>
        <begin position="43"/>
        <end position="109"/>
    </location>
</feature>
<evidence type="ECO:0000313" key="6">
    <source>
        <dbReference type="EMBL" id="WYW55231.1"/>
    </source>
</evidence>
<dbReference type="InterPro" id="IPR025269">
    <property type="entry name" value="SAM-like_dom"/>
</dbReference>
<dbReference type="EMBL" id="CP150496">
    <property type="protein sequence ID" value="WYW55231.1"/>
    <property type="molecule type" value="Genomic_DNA"/>
</dbReference>
<organism evidence="6 7">
    <name type="scientific">Polaribacter marinaquae</name>
    <dbReference type="NCBI Taxonomy" id="1642819"/>
    <lineage>
        <taxon>Bacteria</taxon>
        <taxon>Pseudomonadati</taxon>
        <taxon>Bacteroidota</taxon>
        <taxon>Flavobacteriia</taxon>
        <taxon>Flavobacteriales</taxon>
        <taxon>Flavobacteriaceae</taxon>
    </lineage>
</organism>
<dbReference type="Pfam" id="PF00589">
    <property type="entry name" value="Phage_integrase"/>
    <property type="match status" value="1"/>
</dbReference>
<dbReference type="Pfam" id="PF17293">
    <property type="entry name" value="Arm-DNA-bind_5"/>
    <property type="match status" value="1"/>
</dbReference>
<dbReference type="InterPro" id="IPR035386">
    <property type="entry name" value="Arm-DNA-bind_5"/>
</dbReference>
<keyword evidence="7" id="KW-1185">Reference proteome</keyword>
<dbReference type="Gene3D" id="1.10.150.130">
    <property type="match status" value="1"/>
</dbReference>
<dbReference type="InterPro" id="IPR002104">
    <property type="entry name" value="Integrase_catalytic"/>
</dbReference>
<gene>
    <name evidence="6" type="ORF">WG950_11905</name>
</gene>
<keyword evidence="2" id="KW-0233">DNA recombination</keyword>
<feature type="domain" description="Phage integrase SAM-like" evidence="4">
    <location>
        <begin position="132"/>
        <end position="231"/>
    </location>
</feature>